<accession>A0AA39GE48</accession>
<evidence type="ECO:0000259" key="1">
    <source>
        <dbReference type="Pfam" id="PF02698"/>
    </source>
</evidence>
<dbReference type="InterPro" id="IPR014729">
    <property type="entry name" value="Rossmann-like_a/b/a_fold"/>
</dbReference>
<organism evidence="2 3">
    <name type="scientific">Sarocladium strictum</name>
    <name type="common">Black bundle disease fungus</name>
    <name type="synonym">Acremonium strictum</name>
    <dbReference type="NCBI Taxonomy" id="5046"/>
    <lineage>
        <taxon>Eukaryota</taxon>
        <taxon>Fungi</taxon>
        <taxon>Dikarya</taxon>
        <taxon>Ascomycota</taxon>
        <taxon>Pezizomycotina</taxon>
        <taxon>Sordariomycetes</taxon>
        <taxon>Hypocreomycetidae</taxon>
        <taxon>Hypocreales</taxon>
        <taxon>Sarocladiaceae</taxon>
        <taxon>Sarocladium</taxon>
    </lineage>
</organism>
<dbReference type="EMBL" id="JAPDFR010000006">
    <property type="protein sequence ID" value="KAK0385650.1"/>
    <property type="molecule type" value="Genomic_DNA"/>
</dbReference>
<evidence type="ECO:0000313" key="3">
    <source>
        <dbReference type="Proteomes" id="UP001175261"/>
    </source>
</evidence>
<keyword evidence="3" id="KW-1185">Reference proteome</keyword>
<evidence type="ECO:0000313" key="2">
    <source>
        <dbReference type="EMBL" id="KAK0385650.1"/>
    </source>
</evidence>
<dbReference type="GO" id="GO:0005886">
    <property type="term" value="C:plasma membrane"/>
    <property type="evidence" value="ECO:0007669"/>
    <property type="project" value="TreeGrafter"/>
</dbReference>
<name>A0AA39GE48_SARSR</name>
<comment type="caution">
    <text evidence="2">The sequence shown here is derived from an EMBL/GenBank/DDBJ whole genome shotgun (WGS) entry which is preliminary data.</text>
</comment>
<dbReference type="Proteomes" id="UP001175261">
    <property type="component" value="Unassembled WGS sequence"/>
</dbReference>
<dbReference type="InterPro" id="IPR003848">
    <property type="entry name" value="DUF218"/>
</dbReference>
<dbReference type="AlphaFoldDB" id="A0AA39GE48"/>
<dbReference type="InterPro" id="IPR051599">
    <property type="entry name" value="Cell_Envelope_Assoc"/>
</dbReference>
<dbReference type="PANTHER" id="PTHR30336">
    <property type="entry name" value="INNER MEMBRANE PROTEIN, PROBABLE PERMEASE"/>
    <property type="match status" value="1"/>
</dbReference>
<dbReference type="Gene3D" id="3.40.50.620">
    <property type="entry name" value="HUPs"/>
    <property type="match status" value="1"/>
</dbReference>
<sequence length="236" mass="26885">MVEFTDEINRDAATVYNYQRISPIDTPPKGPFSAIFCLCSLDTRVAAYAAHLYHSELAPWLIFSGRVGALTSGRWKDAEAAVFARIAAALGVPEDKIIIEPEATNTGENIRFTDKILRERGIEVRRLLLVQKPYMERRTYATFRKQWPDETTEFEVTSPQIEWDEYCDEDNPQELVIGIMLGDLVRVREYPKLGFQIEQEIPDEVWDAGQRLIKAGFGTHLPEGYVVEEQAEAKDA</sequence>
<gene>
    <name evidence="2" type="ORF">NLU13_6827</name>
</gene>
<proteinExistence type="predicted"/>
<dbReference type="Pfam" id="PF02698">
    <property type="entry name" value="DUF218"/>
    <property type="match status" value="1"/>
</dbReference>
<protein>
    <recommendedName>
        <fullName evidence="1">DUF218 domain-containing protein</fullName>
    </recommendedName>
</protein>
<dbReference type="CDD" id="cd06259">
    <property type="entry name" value="YdcF-like"/>
    <property type="match status" value="1"/>
</dbReference>
<dbReference type="PANTHER" id="PTHR30336:SF20">
    <property type="entry name" value="DUF218 DOMAIN-CONTAINING PROTEIN"/>
    <property type="match status" value="1"/>
</dbReference>
<reference evidence="2" key="1">
    <citation type="submission" date="2022-10" db="EMBL/GenBank/DDBJ databases">
        <title>Determination and structural analysis of whole genome sequence of Sarocladium strictum F4-1.</title>
        <authorList>
            <person name="Hu L."/>
            <person name="Jiang Y."/>
        </authorList>
    </citation>
    <scope>NUCLEOTIDE SEQUENCE</scope>
    <source>
        <strain evidence="2">F4-1</strain>
    </source>
</reference>
<feature type="domain" description="DUF218" evidence="1">
    <location>
        <begin position="44"/>
        <end position="156"/>
    </location>
</feature>